<organism evidence="1 2">
    <name type="scientific">Vanilla planifolia</name>
    <name type="common">Vanilla</name>
    <dbReference type="NCBI Taxonomy" id="51239"/>
    <lineage>
        <taxon>Eukaryota</taxon>
        <taxon>Viridiplantae</taxon>
        <taxon>Streptophyta</taxon>
        <taxon>Embryophyta</taxon>
        <taxon>Tracheophyta</taxon>
        <taxon>Spermatophyta</taxon>
        <taxon>Magnoliopsida</taxon>
        <taxon>Liliopsida</taxon>
        <taxon>Asparagales</taxon>
        <taxon>Orchidaceae</taxon>
        <taxon>Vanilloideae</taxon>
        <taxon>Vanilleae</taxon>
        <taxon>Vanilla</taxon>
    </lineage>
</organism>
<evidence type="ECO:0000313" key="2">
    <source>
        <dbReference type="Proteomes" id="UP000639772"/>
    </source>
</evidence>
<proteinExistence type="predicted"/>
<dbReference type="Proteomes" id="UP000639772">
    <property type="component" value="Chromosome 6"/>
</dbReference>
<dbReference type="PANTHER" id="PTHR33977">
    <property type="entry name" value="ZINC ION BINDING PROTEIN"/>
    <property type="match status" value="1"/>
</dbReference>
<dbReference type="AlphaFoldDB" id="A0A835UYI5"/>
<reference evidence="1 2" key="1">
    <citation type="journal article" date="2020" name="Nat. Food">
        <title>A phased Vanilla planifolia genome enables genetic improvement of flavour and production.</title>
        <authorList>
            <person name="Hasing T."/>
            <person name="Tang H."/>
            <person name="Brym M."/>
            <person name="Khazi F."/>
            <person name="Huang T."/>
            <person name="Chambers A.H."/>
        </authorList>
    </citation>
    <scope>NUCLEOTIDE SEQUENCE [LARGE SCALE GENOMIC DNA]</scope>
    <source>
        <tissue evidence="1">Leaf</tissue>
    </source>
</reference>
<protein>
    <recommendedName>
        <fullName evidence="3">MULE transposase domain-containing protein</fullName>
    </recommendedName>
</protein>
<sequence>MIQFGNRSLMASDSRLGTNKFKYPIYSLLVFDSKRNAIPVAWIITPRFTGNEMHIWIRALYDRIHSKDPTWKLGGFIVDDPLADINIIREVFKCSVLVSFWRVRHLWHKNLIKRCPDVSIQ</sequence>
<dbReference type="PANTHER" id="PTHR33977:SF1">
    <property type="entry name" value="ZINC ION BINDING PROTEIN"/>
    <property type="match status" value="1"/>
</dbReference>
<gene>
    <name evidence="1" type="ORF">HPP92_013481</name>
</gene>
<dbReference type="EMBL" id="JADCNM010000006">
    <property type="protein sequence ID" value="KAG0478762.1"/>
    <property type="molecule type" value="Genomic_DNA"/>
</dbReference>
<dbReference type="OrthoDB" id="1484002at2759"/>
<comment type="caution">
    <text evidence="1">The sequence shown here is derived from an EMBL/GenBank/DDBJ whole genome shotgun (WGS) entry which is preliminary data.</text>
</comment>
<name>A0A835UYI5_VANPL</name>
<accession>A0A835UYI5</accession>
<evidence type="ECO:0008006" key="3">
    <source>
        <dbReference type="Google" id="ProtNLM"/>
    </source>
</evidence>
<evidence type="ECO:0000313" key="1">
    <source>
        <dbReference type="EMBL" id="KAG0478762.1"/>
    </source>
</evidence>